<feature type="transmembrane region" description="Helical" evidence="1">
    <location>
        <begin position="71"/>
        <end position="94"/>
    </location>
</feature>
<accession>A0A6G9Z685</accession>
<dbReference type="AlphaFoldDB" id="A0A6G9Z685"/>
<dbReference type="RefSeq" id="WP_167488276.1">
    <property type="nucleotide sequence ID" value="NZ_CP046173.1"/>
</dbReference>
<keyword evidence="1" id="KW-0812">Transmembrane</keyword>
<reference evidence="2 3" key="1">
    <citation type="journal article" date="2019" name="ACS Chem. Biol.">
        <title>Identification and Mobilization of a Cryptic Antibiotic Biosynthesis Gene Locus from a Human-Pathogenic Nocardia Isolate.</title>
        <authorList>
            <person name="Herisse M."/>
            <person name="Ishida K."/>
            <person name="Porter J.L."/>
            <person name="Howden B."/>
            <person name="Hertweck C."/>
            <person name="Stinear T.P."/>
            <person name="Pidot S.J."/>
        </authorList>
    </citation>
    <scope>NUCLEOTIDE SEQUENCE [LARGE SCALE GENOMIC DNA]</scope>
    <source>
        <strain evidence="2 3">AUSMDU00012715</strain>
    </source>
</reference>
<keyword evidence="1" id="KW-0472">Membrane</keyword>
<gene>
    <name evidence="2" type="ORF">F6W96_24280</name>
</gene>
<feature type="transmembrane region" description="Helical" evidence="1">
    <location>
        <begin position="187"/>
        <end position="208"/>
    </location>
</feature>
<feature type="transmembrane region" description="Helical" evidence="1">
    <location>
        <begin position="153"/>
        <end position="175"/>
    </location>
</feature>
<feature type="transmembrane region" description="Helical" evidence="1">
    <location>
        <begin position="272"/>
        <end position="292"/>
    </location>
</feature>
<dbReference type="EMBL" id="CP046173">
    <property type="protein sequence ID" value="QIS20970.1"/>
    <property type="molecule type" value="Genomic_DNA"/>
</dbReference>
<keyword evidence="1" id="KW-1133">Transmembrane helix</keyword>
<evidence type="ECO:0008006" key="4">
    <source>
        <dbReference type="Google" id="ProtNLM"/>
    </source>
</evidence>
<evidence type="ECO:0000256" key="1">
    <source>
        <dbReference type="SAM" id="Phobius"/>
    </source>
</evidence>
<evidence type="ECO:0000313" key="3">
    <source>
        <dbReference type="Proteomes" id="UP000500953"/>
    </source>
</evidence>
<feature type="transmembrane region" description="Helical" evidence="1">
    <location>
        <begin position="220"/>
        <end position="236"/>
    </location>
</feature>
<dbReference type="Proteomes" id="UP000500953">
    <property type="component" value="Chromosome"/>
</dbReference>
<feature type="transmembrane region" description="Helical" evidence="1">
    <location>
        <begin position="114"/>
        <end position="141"/>
    </location>
</feature>
<feature type="transmembrane region" description="Helical" evidence="1">
    <location>
        <begin position="304"/>
        <end position="322"/>
    </location>
</feature>
<name>A0A6G9Z685_9NOCA</name>
<organism evidence="2 3">
    <name type="scientific">Nocardia terpenica</name>
    <dbReference type="NCBI Taxonomy" id="455432"/>
    <lineage>
        <taxon>Bacteria</taxon>
        <taxon>Bacillati</taxon>
        <taxon>Actinomycetota</taxon>
        <taxon>Actinomycetes</taxon>
        <taxon>Mycobacteriales</taxon>
        <taxon>Nocardiaceae</taxon>
        <taxon>Nocardia</taxon>
    </lineage>
</organism>
<feature type="transmembrane region" description="Helical" evidence="1">
    <location>
        <begin position="41"/>
        <end position="59"/>
    </location>
</feature>
<feature type="transmembrane region" description="Helical" evidence="1">
    <location>
        <begin position="242"/>
        <end position="260"/>
    </location>
</feature>
<evidence type="ECO:0000313" key="2">
    <source>
        <dbReference type="EMBL" id="QIS20970.1"/>
    </source>
</evidence>
<protein>
    <recommendedName>
        <fullName evidence="4">DUF998 domain-containing protein</fullName>
    </recommendedName>
</protein>
<sequence>MRSSLDRRGRVPAVLGVFVGAPISAEYLQAYLTSTGNAREMVAGLLILAPLYGGAALLIREIAVRRGLGWTGILLLAAAFGLAMPGLVDLALFAEHRADVAEWDQMRQPTLLAPLGISAYTTLTWVSGHILMSIGAPLAVLDSLAPSYRNRPLLGRWGIVVLSVLWVLAATLIRSDGVRMYHYRPSATQTIAVAAVVVLLAALAFTRIARPVVHGDRQPIRLVWIVLAGVVGKLVLDLTPANWAGVTVLVLLLGAAAIAVRRYATTKRWSASQIGALAAGALIGGTLIGFLAPIPPGVQPSAKLTQNALMVTAALAVAWLMVRRRPERQPCNQ</sequence>
<proteinExistence type="predicted"/>